<gene>
    <name evidence="1" type="ORF">UK23_14420</name>
</gene>
<reference evidence="1 2" key="1">
    <citation type="submission" date="2015-02" db="EMBL/GenBank/DDBJ databases">
        <authorList>
            <person name="Ju K.-S."/>
            <person name="Doroghazi J.R."/>
            <person name="Metcalf W."/>
        </authorList>
    </citation>
    <scope>NUCLEOTIDE SEQUENCE [LARGE SCALE GENOMIC DNA]</scope>
    <source>
        <strain evidence="1 2">NRRL B-16140</strain>
    </source>
</reference>
<dbReference type="RefSeq" id="WP_045312008.1">
    <property type="nucleotide sequence ID" value="NZ_JYJG01000086.1"/>
</dbReference>
<dbReference type="EMBL" id="JYJG01000086">
    <property type="protein sequence ID" value="KJK49273.1"/>
    <property type="molecule type" value="Genomic_DNA"/>
</dbReference>
<protein>
    <submittedName>
        <fullName evidence="1">Uncharacterized protein</fullName>
    </submittedName>
</protein>
<dbReference type="PATRIC" id="fig|68170.10.peg.2969"/>
<name>A0A0F0H6M8_LENAE</name>
<evidence type="ECO:0000313" key="2">
    <source>
        <dbReference type="Proteomes" id="UP000033393"/>
    </source>
</evidence>
<organism evidence="1 2">
    <name type="scientific">Lentzea aerocolonigenes</name>
    <name type="common">Lechevalieria aerocolonigenes</name>
    <name type="synonym">Saccharothrix aerocolonigenes</name>
    <dbReference type="NCBI Taxonomy" id="68170"/>
    <lineage>
        <taxon>Bacteria</taxon>
        <taxon>Bacillati</taxon>
        <taxon>Actinomycetota</taxon>
        <taxon>Actinomycetes</taxon>
        <taxon>Pseudonocardiales</taxon>
        <taxon>Pseudonocardiaceae</taxon>
        <taxon>Lentzea</taxon>
    </lineage>
</organism>
<dbReference type="OrthoDB" id="3390084at2"/>
<dbReference type="AlphaFoldDB" id="A0A0F0H6M8"/>
<sequence>MTYDLAVWEGEQPPDDKAGAATFAELYNTYLGEDSVDVEPTPRIRAYVEALLERWIDMTEDEEDISPWSAGPLIDEASGPVIYFAMRHSMADEVSAQAAAMAAERGLVCFDPQLDQLRPAAAERR</sequence>
<proteinExistence type="predicted"/>
<keyword evidence="2" id="KW-1185">Reference proteome</keyword>
<dbReference type="Proteomes" id="UP000033393">
    <property type="component" value="Unassembled WGS sequence"/>
</dbReference>
<accession>A0A0F0H6M8</accession>
<comment type="caution">
    <text evidence="1">The sequence shown here is derived from an EMBL/GenBank/DDBJ whole genome shotgun (WGS) entry which is preliminary data.</text>
</comment>
<evidence type="ECO:0000313" key="1">
    <source>
        <dbReference type="EMBL" id="KJK49273.1"/>
    </source>
</evidence>